<comment type="pathway">
    <text evidence="2">Amino-acid biosynthesis; L-cysteine biosynthesis; L-cysteine from L-serine: step 1/2.</text>
</comment>
<dbReference type="InterPro" id="IPR045304">
    <property type="entry name" value="LbH_SAT"/>
</dbReference>
<keyword evidence="7" id="KW-0028">Amino-acid biosynthesis</keyword>
<dbReference type="InterPro" id="IPR018357">
    <property type="entry name" value="Hexapep_transf_CS"/>
</dbReference>
<evidence type="ECO:0000313" key="16">
    <source>
        <dbReference type="Proteomes" id="UP000184035"/>
    </source>
</evidence>
<dbReference type="Gene3D" id="2.160.10.10">
    <property type="entry name" value="Hexapeptide repeat proteins"/>
    <property type="match status" value="1"/>
</dbReference>
<protein>
    <recommendedName>
        <fullName evidence="5 13">Serine acetyltransferase</fullName>
        <ecNumber evidence="4 13">2.3.1.30</ecNumber>
    </recommendedName>
</protein>
<organism evidence="15 16">
    <name type="scientific">Clostridium fallax</name>
    <dbReference type="NCBI Taxonomy" id="1533"/>
    <lineage>
        <taxon>Bacteria</taxon>
        <taxon>Bacillati</taxon>
        <taxon>Bacillota</taxon>
        <taxon>Clostridia</taxon>
        <taxon>Eubacteriales</taxon>
        <taxon>Clostridiaceae</taxon>
        <taxon>Clostridium</taxon>
    </lineage>
</organism>
<keyword evidence="6" id="KW-0963">Cytoplasm</keyword>
<keyword evidence="14" id="KW-0812">Transmembrane</keyword>
<evidence type="ECO:0000256" key="7">
    <source>
        <dbReference type="ARBA" id="ARBA00022605"/>
    </source>
</evidence>
<dbReference type="FunFam" id="2.160.10.10:FF:000007">
    <property type="entry name" value="Serine acetyltransferase"/>
    <property type="match status" value="1"/>
</dbReference>
<evidence type="ECO:0000256" key="1">
    <source>
        <dbReference type="ARBA" id="ARBA00004496"/>
    </source>
</evidence>
<dbReference type="EC" id="2.3.1.30" evidence="4 13"/>
<evidence type="ECO:0000256" key="4">
    <source>
        <dbReference type="ARBA" id="ARBA00013266"/>
    </source>
</evidence>
<dbReference type="PIRSF" id="PIRSF000441">
    <property type="entry name" value="CysE"/>
    <property type="match status" value="1"/>
</dbReference>
<dbReference type="RefSeq" id="WP_072892421.1">
    <property type="nucleotide sequence ID" value="NZ_FQVM01000001.1"/>
</dbReference>
<dbReference type="GO" id="GO:0009001">
    <property type="term" value="F:serine O-acetyltransferase activity"/>
    <property type="evidence" value="ECO:0007669"/>
    <property type="project" value="UniProtKB-EC"/>
</dbReference>
<feature type="transmembrane region" description="Helical" evidence="14">
    <location>
        <begin position="26"/>
        <end position="45"/>
    </location>
</feature>
<evidence type="ECO:0000256" key="14">
    <source>
        <dbReference type="SAM" id="Phobius"/>
    </source>
</evidence>
<dbReference type="InterPro" id="IPR005881">
    <property type="entry name" value="Ser_O-AcTrfase"/>
</dbReference>
<evidence type="ECO:0000256" key="2">
    <source>
        <dbReference type="ARBA" id="ARBA00004876"/>
    </source>
</evidence>
<evidence type="ECO:0000313" key="15">
    <source>
        <dbReference type="EMBL" id="SHE35012.1"/>
    </source>
</evidence>
<dbReference type="NCBIfam" id="NF041874">
    <property type="entry name" value="EPS_EpsC"/>
    <property type="match status" value="1"/>
</dbReference>
<proteinExistence type="inferred from homology"/>
<dbReference type="InterPro" id="IPR042122">
    <property type="entry name" value="Ser_AcTrfase_N_sf"/>
</dbReference>
<name>A0A1M4SS99_9CLOT</name>
<accession>A0A1M4SS99</accession>
<evidence type="ECO:0000256" key="12">
    <source>
        <dbReference type="ARBA" id="ARBA00049486"/>
    </source>
</evidence>
<dbReference type="Proteomes" id="UP000184035">
    <property type="component" value="Unassembled WGS sequence"/>
</dbReference>
<keyword evidence="10" id="KW-0198">Cysteine biosynthesis</keyword>
<keyword evidence="14" id="KW-1133">Transmembrane helix</keyword>
<keyword evidence="11 13" id="KW-0012">Acyltransferase</keyword>
<evidence type="ECO:0000256" key="5">
    <source>
        <dbReference type="ARBA" id="ARBA00018522"/>
    </source>
</evidence>
<dbReference type="EMBL" id="FQVM01000001">
    <property type="protein sequence ID" value="SHE35012.1"/>
    <property type="molecule type" value="Genomic_DNA"/>
</dbReference>
<comment type="catalytic activity">
    <reaction evidence="12 13">
        <text>L-serine + acetyl-CoA = O-acetyl-L-serine + CoA</text>
        <dbReference type="Rhea" id="RHEA:24560"/>
        <dbReference type="ChEBI" id="CHEBI:33384"/>
        <dbReference type="ChEBI" id="CHEBI:57287"/>
        <dbReference type="ChEBI" id="CHEBI:57288"/>
        <dbReference type="ChEBI" id="CHEBI:58340"/>
        <dbReference type="EC" id="2.3.1.30"/>
    </reaction>
</comment>
<comment type="subcellular location">
    <subcellularLocation>
        <location evidence="1">Cytoplasm</location>
    </subcellularLocation>
</comment>
<dbReference type="GO" id="GO:0005737">
    <property type="term" value="C:cytoplasm"/>
    <property type="evidence" value="ECO:0007669"/>
    <property type="project" value="UniProtKB-SubCell"/>
</dbReference>
<dbReference type="PANTHER" id="PTHR42811">
    <property type="entry name" value="SERINE ACETYLTRANSFERASE"/>
    <property type="match status" value="1"/>
</dbReference>
<evidence type="ECO:0000256" key="10">
    <source>
        <dbReference type="ARBA" id="ARBA00023192"/>
    </source>
</evidence>
<dbReference type="UniPathway" id="UPA00136">
    <property type="reaction ID" value="UER00199"/>
</dbReference>
<keyword evidence="14" id="KW-0472">Membrane</keyword>
<dbReference type="FunFam" id="1.10.3130.10:FF:000003">
    <property type="entry name" value="Serine acetyltransferase"/>
    <property type="match status" value="1"/>
</dbReference>
<dbReference type="PROSITE" id="PS00101">
    <property type="entry name" value="HEXAPEP_TRANSFERASES"/>
    <property type="match status" value="1"/>
</dbReference>
<sequence length="195" mass="21551">MFKNLKYDVKNIMKNDPAARSFLEVFFLYPSIHALIFYRLSHWFYSKRMFFMARLISQLGRFFTGIEIHPGAKIGRGLFMDHGMGIVIGETAEVGDNVTIYHGVTLGGTGKDKGKRHPTVGDNVIIGSGAKVLGPINIGNNSKIGANAVVVKDVPAYSTAVGIPAKNIERKESSVIIEIENYIGEKKTIYNNMII</sequence>
<dbReference type="InterPro" id="IPR053376">
    <property type="entry name" value="Serine_acetyltransferase"/>
</dbReference>
<evidence type="ECO:0000256" key="3">
    <source>
        <dbReference type="ARBA" id="ARBA00007274"/>
    </source>
</evidence>
<keyword evidence="9" id="KW-0677">Repeat</keyword>
<evidence type="ECO:0000256" key="8">
    <source>
        <dbReference type="ARBA" id="ARBA00022679"/>
    </source>
</evidence>
<comment type="similarity">
    <text evidence="3 13">Belongs to the transferase hexapeptide repeat family.</text>
</comment>
<evidence type="ECO:0000256" key="6">
    <source>
        <dbReference type="ARBA" id="ARBA00022490"/>
    </source>
</evidence>
<keyword evidence="8 13" id="KW-0808">Transferase</keyword>
<dbReference type="GO" id="GO:0006535">
    <property type="term" value="P:cysteine biosynthetic process from serine"/>
    <property type="evidence" value="ECO:0007669"/>
    <property type="project" value="InterPro"/>
</dbReference>
<dbReference type="Gene3D" id="1.10.3130.10">
    <property type="entry name" value="serine acetyltransferase, domain 1"/>
    <property type="match status" value="1"/>
</dbReference>
<dbReference type="STRING" id="1533.SAMN05443638_101146"/>
<dbReference type="OrthoDB" id="9801456at2"/>
<evidence type="ECO:0000256" key="13">
    <source>
        <dbReference type="PIRNR" id="PIRNR000441"/>
    </source>
</evidence>
<evidence type="ECO:0000256" key="9">
    <source>
        <dbReference type="ARBA" id="ARBA00022737"/>
    </source>
</evidence>
<dbReference type="NCBIfam" id="TIGR01172">
    <property type="entry name" value="cysE"/>
    <property type="match status" value="1"/>
</dbReference>
<keyword evidence="16" id="KW-1185">Reference proteome</keyword>
<dbReference type="InterPro" id="IPR001451">
    <property type="entry name" value="Hexapep"/>
</dbReference>
<dbReference type="AlphaFoldDB" id="A0A1M4SS99"/>
<dbReference type="Pfam" id="PF00132">
    <property type="entry name" value="Hexapep"/>
    <property type="match status" value="1"/>
</dbReference>
<reference evidence="15 16" key="1">
    <citation type="submission" date="2016-11" db="EMBL/GenBank/DDBJ databases">
        <authorList>
            <person name="Jaros S."/>
            <person name="Januszkiewicz K."/>
            <person name="Wedrychowicz H."/>
        </authorList>
    </citation>
    <scope>NUCLEOTIDE SEQUENCE [LARGE SCALE GENOMIC DNA]</scope>
    <source>
        <strain evidence="15 16">DSM 2631</strain>
    </source>
</reference>
<evidence type="ECO:0000256" key="11">
    <source>
        <dbReference type="ARBA" id="ARBA00023315"/>
    </source>
</evidence>
<dbReference type="CDD" id="cd03354">
    <property type="entry name" value="LbH_SAT"/>
    <property type="match status" value="1"/>
</dbReference>
<gene>
    <name evidence="15" type="ORF">SAMN05443638_101146</name>
</gene>
<dbReference type="InterPro" id="IPR011004">
    <property type="entry name" value="Trimer_LpxA-like_sf"/>
</dbReference>
<dbReference type="SUPFAM" id="SSF51161">
    <property type="entry name" value="Trimeric LpxA-like enzymes"/>
    <property type="match status" value="1"/>
</dbReference>